<evidence type="ECO:0000313" key="3">
    <source>
        <dbReference type="Proteomes" id="UP000245431"/>
    </source>
</evidence>
<evidence type="ECO:0000256" key="1">
    <source>
        <dbReference type="SAM" id="MobiDB-lite"/>
    </source>
</evidence>
<accession>A0A1D3JTD1</accession>
<evidence type="ECO:0000313" key="2">
    <source>
        <dbReference type="EMBL" id="SBW79221.1"/>
    </source>
</evidence>
<reference evidence="3" key="1">
    <citation type="submission" date="2016-07" db="EMBL/GenBank/DDBJ databases">
        <authorList>
            <person name="Florea S."/>
            <person name="Webb J.S."/>
            <person name="Jaromczyk J."/>
            <person name="Schardl C.L."/>
        </authorList>
    </citation>
    <scope>NUCLEOTIDE SEQUENCE [LARGE SCALE GENOMIC DNA]</scope>
    <source>
        <strain evidence="3">1YdBTEX2</strain>
    </source>
</reference>
<feature type="compositionally biased region" description="Basic residues" evidence="1">
    <location>
        <begin position="54"/>
        <end position="71"/>
    </location>
</feature>
<name>A0A1D3JTD1_PSEVE</name>
<sequence>MLLLPLLALPMQVAGSMLGLGNMFGQNQPNANRDINININNDSHNFNASSSSSHHSHMSHGGARRASHIHY</sequence>
<organism evidence="2 3">
    <name type="scientific">Pseudomonas veronii 1YdBTEX2</name>
    <dbReference type="NCBI Taxonomy" id="1295141"/>
    <lineage>
        <taxon>Bacteria</taxon>
        <taxon>Pseudomonadati</taxon>
        <taxon>Pseudomonadota</taxon>
        <taxon>Gammaproteobacteria</taxon>
        <taxon>Pseudomonadales</taxon>
        <taxon>Pseudomonadaceae</taxon>
        <taxon>Pseudomonas</taxon>
    </lineage>
</organism>
<proteinExistence type="predicted"/>
<protein>
    <submittedName>
        <fullName evidence="2">Uncharacterized protein</fullName>
    </submittedName>
</protein>
<dbReference type="Proteomes" id="UP000245431">
    <property type="component" value="Chromosome PVE_r1"/>
</dbReference>
<dbReference type="AlphaFoldDB" id="A0A1D3JTD1"/>
<feature type="region of interest" description="Disordered" evidence="1">
    <location>
        <begin position="36"/>
        <end position="71"/>
    </location>
</feature>
<feature type="compositionally biased region" description="Low complexity" evidence="1">
    <location>
        <begin position="36"/>
        <end position="53"/>
    </location>
</feature>
<gene>
    <name evidence="2" type="ORF">PVE_R1G1334</name>
</gene>
<dbReference type="EMBL" id="LT599583">
    <property type="protein sequence ID" value="SBW79221.1"/>
    <property type="molecule type" value="Genomic_DNA"/>
</dbReference>